<evidence type="ECO:0000313" key="2">
    <source>
        <dbReference type="Proteomes" id="UP000520814"/>
    </source>
</evidence>
<comment type="caution">
    <text evidence="1">The sequence shown here is derived from an EMBL/GenBank/DDBJ whole genome shotgun (WGS) entry which is preliminary data.</text>
</comment>
<proteinExistence type="predicted"/>
<accession>A0A7W9SWU7</accession>
<dbReference type="Proteomes" id="UP000520814">
    <property type="component" value="Unassembled WGS sequence"/>
</dbReference>
<protein>
    <submittedName>
        <fullName evidence="1">Uncharacterized protein</fullName>
    </submittedName>
</protein>
<keyword evidence="2" id="KW-1185">Reference proteome</keyword>
<evidence type="ECO:0000313" key="1">
    <source>
        <dbReference type="EMBL" id="MBB6053414.1"/>
    </source>
</evidence>
<organism evidence="1 2">
    <name type="scientific">Armatimonas rosea</name>
    <dbReference type="NCBI Taxonomy" id="685828"/>
    <lineage>
        <taxon>Bacteria</taxon>
        <taxon>Bacillati</taxon>
        <taxon>Armatimonadota</taxon>
        <taxon>Armatimonadia</taxon>
        <taxon>Armatimonadales</taxon>
        <taxon>Armatimonadaceae</taxon>
        <taxon>Armatimonas</taxon>
    </lineage>
</organism>
<dbReference type="AlphaFoldDB" id="A0A7W9SWU7"/>
<dbReference type="EMBL" id="JACHGW010000006">
    <property type="protein sequence ID" value="MBB6053414.1"/>
    <property type="molecule type" value="Genomic_DNA"/>
</dbReference>
<name>A0A7W9SWU7_ARMRO</name>
<sequence>MREIEPKVPNGMRLLPALPTLHDVLRCFGETKWVRFSRAFVQALDIPDAQKDFLFWPGLPGQIDSYSLSLNWQAEIQFCMEDGQLRFAELYCIFESSYKTIFIERFTGFLWSIYDNESVYFVASGLEPFFLLNVLSQRFGSFYDASQLDQEEYVLFGDEDDDIDNDDFFTLVLSIEPRIYQSSVFGGFLIG</sequence>
<reference evidence="1 2" key="1">
    <citation type="submission" date="2020-08" db="EMBL/GenBank/DDBJ databases">
        <title>Genomic Encyclopedia of Type Strains, Phase IV (KMG-IV): sequencing the most valuable type-strain genomes for metagenomic binning, comparative biology and taxonomic classification.</title>
        <authorList>
            <person name="Goeker M."/>
        </authorList>
    </citation>
    <scope>NUCLEOTIDE SEQUENCE [LARGE SCALE GENOMIC DNA]</scope>
    <source>
        <strain evidence="1 2">DSM 23562</strain>
    </source>
</reference>
<gene>
    <name evidence="1" type="ORF">HNQ39_005248</name>
</gene>
<dbReference type="RefSeq" id="WP_184203507.1">
    <property type="nucleotide sequence ID" value="NZ_JACHGW010000006.1"/>
</dbReference>